<dbReference type="PANTHER" id="PTHR34822:SF1">
    <property type="entry name" value="GRPB FAMILY PROTEIN"/>
    <property type="match status" value="1"/>
</dbReference>
<organism evidence="1 2">
    <name type="scientific">Georgenia faecalis</name>
    <dbReference type="NCBI Taxonomy" id="2483799"/>
    <lineage>
        <taxon>Bacteria</taxon>
        <taxon>Bacillati</taxon>
        <taxon>Actinomycetota</taxon>
        <taxon>Actinomycetes</taxon>
        <taxon>Micrococcales</taxon>
        <taxon>Bogoriellaceae</taxon>
        <taxon>Georgenia</taxon>
    </lineage>
</organism>
<accession>A0ABV9D6V4</accession>
<dbReference type="SUPFAM" id="SSF81301">
    <property type="entry name" value="Nucleotidyltransferase"/>
    <property type="match status" value="1"/>
</dbReference>
<dbReference type="Pfam" id="PF04229">
    <property type="entry name" value="GrpB"/>
    <property type="match status" value="1"/>
</dbReference>
<sequence>MPTEQRVALVPGRPEEWGRRFAEMVTWLRPLVPGAPIEHIGSTAVPGLPAKDVVDLLVGVDAGSVVPVSRQLAAAGLDLEGERDHHCWLSAPSRHARTHVVHVVELGGRAWTRRVAFRDLLRRDPDARATYLAAKRAAAAGTPGWDAYTQAKTQVVAELLARA</sequence>
<dbReference type="Proteomes" id="UP001595955">
    <property type="component" value="Unassembled WGS sequence"/>
</dbReference>
<dbReference type="InterPro" id="IPR007344">
    <property type="entry name" value="GrpB/CoaE"/>
</dbReference>
<dbReference type="Gene3D" id="3.30.460.10">
    <property type="entry name" value="Beta Polymerase, domain 2"/>
    <property type="match status" value="1"/>
</dbReference>
<comment type="caution">
    <text evidence="1">The sequence shown here is derived from an EMBL/GenBank/DDBJ whole genome shotgun (WGS) entry which is preliminary data.</text>
</comment>
<gene>
    <name evidence="1" type="ORF">ACFO3F_00790</name>
</gene>
<evidence type="ECO:0000313" key="1">
    <source>
        <dbReference type="EMBL" id="MFC4553770.1"/>
    </source>
</evidence>
<evidence type="ECO:0000313" key="2">
    <source>
        <dbReference type="Proteomes" id="UP001595955"/>
    </source>
</evidence>
<keyword evidence="2" id="KW-1185">Reference proteome</keyword>
<proteinExistence type="predicted"/>
<dbReference type="RefSeq" id="WP_122823012.1">
    <property type="nucleotide sequence ID" value="NZ_CP033325.1"/>
</dbReference>
<dbReference type="InterPro" id="IPR043519">
    <property type="entry name" value="NT_sf"/>
</dbReference>
<dbReference type="EMBL" id="JBHSGF010000001">
    <property type="protein sequence ID" value="MFC4553770.1"/>
    <property type="molecule type" value="Genomic_DNA"/>
</dbReference>
<name>A0ABV9D6V4_9MICO</name>
<dbReference type="PANTHER" id="PTHR34822">
    <property type="entry name" value="GRPB DOMAIN PROTEIN (AFU_ORTHOLOGUE AFUA_1G01530)"/>
    <property type="match status" value="1"/>
</dbReference>
<reference evidence="2" key="1">
    <citation type="journal article" date="2019" name="Int. J. Syst. Evol. Microbiol.">
        <title>The Global Catalogue of Microorganisms (GCM) 10K type strain sequencing project: providing services to taxonomists for standard genome sequencing and annotation.</title>
        <authorList>
            <consortium name="The Broad Institute Genomics Platform"/>
            <consortium name="The Broad Institute Genome Sequencing Center for Infectious Disease"/>
            <person name="Wu L."/>
            <person name="Ma J."/>
        </authorList>
    </citation>
    <scope>NUCLEOTIDE SEQUENCE [LARGE SCALE GENOMIC DNA]</scope>
    <source>
        <strain evidence="2">JCM 3369</strain>
    </source>
</reference>
<protein>
    <submittedName>
        <fullName evidence="1">GrpB family protein</fullName>
    </submittedName>
</protein>